<dbReference type="OrthoDB" id="517867at2"/>
<accession>A0A6I4SPX8</accession>
<proteinExistence type="predicted"/>
<dbReference type="EMBL" id="WTYS01000001">
    <property type="protein sequence ID" value="MXO57865.1"/>
    <property type="molecule type" value="Genomic_DNA"/>
</dbReference>
<name>A0A6I4SPX8_9SPHN</name>
<dbReference type="InterPro" id="IPR045865">
    <property type="entry name" value="ACT-like_dom_sf"/>
</dbReference>
<dbReference type="Pfam" id="PF10000">
    <property type="entry name" value="ACT_3"/>
    <property type="match status" value="1"/>
</dbReference>
<evidence type="ECO:0000313" key="3">
    <source>
        <dbReference type="EMBL" id="MXO57865.1"/>
    </source>
</evidence>
<dbReference type="RefSeq" id="WP_160598896.1">
    <property type="nucleotide sequence ID" value="NZ_WTYS01000001.1"/>
</dbReference>
<dbReference type="Gene3D" id="3.30.2130.10">
    <property type="entry name" value="VC0802-like"/>
    <property type="match status" value="1"/>
</dbReference>
<dbReference type="Pfam" id="PF13840">
    <property type="entry name" value="ACT_7"/>
    <property type="match status" value="1"/>
</dbReference>
<dbReference type="InterPro" id="IPR027795">
    <property type="entry name" value="CASTOR_ACT_dom"/>
</dbReference>
<dbReference type="SUPFAM" id="SSF55021">
    <property type="entry name" value="ACT-like"/>
    <property type="match status" value="2"/>
</dbReference>
<reference evidence="3 4" key="1">
    <citation type="submission" date="2019-12" db="EMBL/GenBank/DDBJ databases">
        <title>Genomic-based taxomic classification of the family Erythrobacteraceae.</title>
        <authorList>
            <person name="Xu L."/>
        </authorList>
    </citation>
    <scope>NUCLEOTIDE SEQUENCE [LARGE SCALE GENOMIC DNA]</scope>
    <source>
        <strain evidence="3 4">JCM 17802</strain>
    </source>
</reference>
<dbReference type="PANTHER" id="PTHR39199">
    <property type="entry name" value="BLR5128 PROTEIN"/>
    <property type="match status" value="1"/>
</dbReference>
<dbReference type="PANTHER" id="PTHR39199:SF1">
    <property type="entry name" value="BLR5128 PROTEIN"/>
    <property type="match status" value="1"/>
</dbReference>
<evidence type="ECO:0000259" key="1">
    <source>
        <dbReference type="Pfam" id="PF10000"/>
    </source>
</evidence>
<gene>
    <name evidence="3" type="ORF">GRI36_13385</name>
</gene>
<organism evidence="3 4">
    <name type="scientific">Pontixanthobacter gangjinensis</name>
    <dbReference type="NCBI Taxonomy" id="1028742"/>
    <lineage>
        <taxon>Bacteria</taxon>
        <taxon>Pseudomonadati</taxon>
        <taxon>Pseudomonadota</taxon>
        <taxon>Alphaproteobacteria</taxon>
        <taxon>Sphingomonadales</taxon>
        <taxon>Erythrobacteraceae</taxon>
        <taxon>Pontixanthobacter</taxon>
    </lineage>
</organism>
<dbReference type="AlphaFoldDB" id="A0A6I4SPX8"/>
<dbReference type="Proteomes" id="UP000468943">
    <property type="component" value="Unassembled WGS sequence"/>
</dbReference>
<comment type="caution">
    <text evidence="3">The sequence shown here is derived from an EMBL/GenBank/DDBJ whole genome shotgun (WGS) entry which is preliminary data.</text>
</comment>
<feature type="domain" description="CASTOR ACT" evidence="2">
    <location>
        <begin position="73"/>
        <end position="127"/>
    </location>
</feature>
<dbReference type="InterPro" id="IPR018717">
    <property type="entry name" value="DUF2241"/>
</dbReference>
<evidence type="ECO:0000259" key="2">
    <source>
        <dbReference type="Pfam" id="PF13840"/>
    </source>
</evidence>
<evidence type="ECO:0000313" key="4">
    <source>
        <dbReference type="Proteomes" id="UP000468943"/>
    </source>
</evidence>
<sequence length="137" mass="14205">MTQKITDAQAMVAQMDPALDLVDYCFVMITPDIAAQALGAAIATFREDEGVSAIIPAWLAQELGQAGPHFRRITLQVYSDLEGFGLTAAVAAALADAGIACNMVAAFHHDHAFVPAGQAEAALAILQALSLAARGAI</sequence>
<feature type="domain" description="DUF2241" evidence="1">
    <location>
        <begin position="6"/>
        <end position="64"/>
    </location>
</feature>
<keyword evidence="4" id="KW-1185">Reference proteome</keyword>
<protein>
    <submittedName>
        <fullName evidence="3">ACT domain-containing protein</fullName>
    </submittedName>
</protein>